<comment type="caution">
    <text evidence="1">The sequence shown here is derived from an EMBL/GenBank/DDBJ whole genome shotgun (WGS) entry which is preliminary data.</text>
</comment>
<protein>
    <submittedName>
        <fullName evidence="1">Uncharacterized protein</fullName>
    </submittedName>
</protein>
<dbReference type="EMBL" id="MU154565">
    <property type="protein sequence ID" value="KAF9495131.1"/>
    <property type="molecule type" value="Genomic_DNA"/>
</dbReference>
<dbReference type="AlphaFoldDB" id="A0A9P5ZWV6"/>
<accession>A0A9P5ZWV6</accession>
<gene>
    <name evidence="1" type="ORF">BDN71DRAFT_1431248</name>
</gene>
<reference evidence="1" key="1">
    <citation type="submission" date="2020-11" db="EMBL/GenBank/DDBJ databases">
        <authorList>
            <consortium name="DOE Joint Genome Institute"/>
            <person name="Ahrendt S."/>
            <person name="Riley R."/>
            <person name="Andreopoulos W."/>
            <person name="Labutti K."/>
            <person name="Pangilinan J."/>
            <person name="Ruiz-Duenas F.J."/>
            <person name="Barrasa J.M."/>
            <person name="Sanchez-Garcia M."/>
            <person name="Camarero S."/>
            <person name="Miyauchi S."/>
            <person name="Serrano A."/>
            <person name="Linde D."/>
            <person name="Babiker R."/>
            <person name="Drula E."/>
            <person name="Ayuso-Fernandez I."/>
            <person name="Pacheco R."/>
            <person name="Padilla G."/>
            <person name="Ferreira P."/>
            <person name="Barriuso J."/>
            <person name="Kellner H."/>
            <person name="Castanera R."/>
            <person name="Alfaro M."/>
            <person name="Ramirez L."/>
            <person name="Pisabarro A.G."/>
            <person name="Kuo A."/>
            <person name="Tritt A."/>
            <person name="Lipzen A."/>
            <person name="He G."/>
            <person name="Yan M."/>
            <person name="Ng V."/>
            <person name="Cullen D."/>
            <person name="Martin F."/>
            <person name="Rosso M.-N."/>
            <person name="Henrissat B."/>
            <person name="Hibbett D."/>
            <person name="Martinez A.T."/>
            <person name="Grigoriev I.V."/>
        </authorList>
    </citation>
    <scope>NUCLEOTIDE SEQUENCE</scope>
    <source>
        <strain evidence="1">ATCC 90797</strain>
    </source>
</reference>
<evidence type="ECO:0000313" key="2">
    <source>
        <dbReference type="Proteomes" id="UP000807025"/>
    </source>
</evidence>
<name>A0A9P5ZWV6_PLEER</name>
<organism evidence="1 2">
    <name type="scientific">Pleurotus eryngii</name>
    <name type="common">Boletus of the steppes</name>
    <dbReference type="NCBI Taxonomy" id="5323"/>
    <lineage>
        <taxon>Eukaryota</taxon>
        <taxon>Fungi</taxon>
        <taxon>Dikarya</taxon>
        <taxon>Basidiomycota</taxon>
        <taxon>Agaricomycotina</taxon>
        <taxon>Agaricomycetes</taxon>
        <taxon>Agaricomycetidae</taxon>
        <taxon>Agaricales</taxon>
        <taxon>Pleurotineae</taxon>
        <taxon>Pleurotaceae</taxon>
        <taxon>Pleurotus</taxon>
    </lineage>
</organism>
<evidence type="ECO:0000313" key="1">
    <source>
        <dbReference type="EMBL" id="KAF9495131.1"/>
    </source>
</evidence>
<sequence length="231" mass="25068">MVMGRELESGINKEEEEDWKVEKVATAQQMVLSSTYVSHYDRLLAYLNAQEIAESHLDAIPKEIICQVHQMHGIPDANALVLLWTMLNMDILMVDKDNDNCQWGHSHYRPGINTMLLTWGSAGSVDMAFQLLTKADGVSYGRVHTKVQLRSMALDILEFAPGIRNGGDGEGGNMEESDGDGGAAGYAVVLAMSLSRSSSGTMLITSKKSSEAAVSGGAAMGMRKIQTIEQT</sequence>
<proteinExistence type="predicted"/>
<dbReference type="Proteomes" id="UP000807025">
    <property type="component" value="Unassembled WGS sequence"/>
</dbReference>
<keyword evidence="2" id="KW-1185">Reference proteome</keyword>